<reference evidence="2" key="1">
    <citation type="journal article" date="2007" name="Plant Cell">
        <title>Dothideomycete-plant interactions illuminated by genome sequencing and EST analysis of the wheat pathogen Stagonospora nodorum.</title>
        <authorList>
            <person name="Hane J.K."/>
            <person name="Lowe R.G."/>
            <person name="Solomon P.S."/>
            <person name="Tan K.C."/>
            <person name="Schoch C.L."/>
            <person name="Spatafora J.W."/>
            <person name="Crous P.W."/>
            <person name="Kodira C."/>
            <person name="Birren B.W."/>
            <person name="Galagan J.E."/>
            <person name="Torriani S.F."/>
            <person name="McDonald B.A."/>
            <person name="Oliver R.P."/>
        </authorList>
    </citation>
    <scope>NUCLEOTIDE SEQUENCE [LARGE SCALE GENOMIC DNA]</scope>
    <source>
        <strain evidence="2">SN15 / ATCC MYA-4574 / FGSC 10173</strain>
    </source>
</reference>
<gene>
    <name evidence="1" type="ORF">SNOG_03757</name>
</gene>
<organism evidence="1 2">
    <name type="scientific">Phaeosphaeria nodorum (strain SN15 / ATCC MYA-4574 / FGSC 10173)</name>
    <name type="common">Glume blotch fungus</name>
    <name type="synonym">Parastagonospora nodorum</name>
    <dbReference type="NCBI Taxonomy" id="321614"/>
    <lineage>
        <taxon>Eukaryota</taxon>
        <taxon>Fungi</taxon>
        <taxon>Dikarya</taxon>
        <taxon>Ascomycota</taxon>
        <taxon>Pezizomycotina</taxon>
        <taxon>Dothideomycetes</taxon>
        <taxon>Pleosporomycetidae</taxon>
        <taxon>Pleosporales</taxon>
        <taxon>Pleosporineae</taxon>
        <taxon>Phaeosphaeriaceae</taxon>
        <taxon>Parastagonospora</taxon>
    </lineage>
</organism>
<protein>
    <submittedName>
        <fullName evidence="1">Uncharacterized protein</fullName>
    </submittedName>
</protein>
<evidence type="ECO:0000313" key="2">
    <source>
        <dbReference type="Proteomes" id="UP000001055"/>
    </source>
</evidence>
<evidence type="ECO:0000313" key="1">
    <source>
        <dbReference type="EMBL" id="EAT88962.1"/>
    </source>
</evidence>
<dbReference type="GeneID" id="5971168"/>
<proteinExistence type="predicted"/>
<dbReference type="AlphaFoldDB" id="Q0UWV7"/>
<dbReference type="RefSeq" id="XP_001794305.1">
    <property type="nucleotide sequence ID" value="XM_001794253.1"/>
</dbReference>
<dbReference type="Proteomes" id="UP000001055">
    <property type="component" value="Unassembled WGS sequence"/>
</dbReference>
<dbReference type="InParanoid" id="Q0UWV7"/>
<sequence length="49" mass="5516">MAEMGGKELEQEIRVAAANIASWLTKYKQSIVVDSSNWLMIITEAGYLR</sequence>
<dbReference type="KEGG" id="pno:SNOG_03757"/>
<accession>Q0UWV7</accession>
<dbReference type="EMBL" id="CH445329">
    <property type="protein sequence ID" value="EAT88962.1"/>
    <property type="molecule type" value="Genomic_DNA"/>
</dbReference>
<name>Q0UWV7_PHANO</name>